<dbReference type="RefSeq" id="WP_073031729.1">
    <property type="nucleotide sequence ID" value="NZ_FQXJ01000018.1"/>
</dbReference>
<dbReference type="PANTHER" id="PTHR12001">
    <property type="entry name" value="GERANYLGERANYL PYROPHOSPHATE SYNTHASE"/>
    <property type="match status" value="1"/>
</dbReference>
<comment type="cofactor">
    <cofactor evidence="1">
        <name>Mg(2+)</name>
        <dbReference type="ChEBI" id="CHEBI:18420"/>
    </cofactor>
</comment>
<dbReference type="GO" id="GO:0004659">
    <property type="term" value="F:prenyltransferase activity"/>
    <property type="evidence" value="ECO:0007669"/>
    <property type="project" value="InterPro"/>
</dbReference>
<keyword evidence="8" id="KW-1185">Reference proteome</keyword>
<dbReference type="CDD" id="cd00867">
    <property type="entry name" value="Trans_IPPS"/>
    <property type="match status" value="1"/>
</dbReference>
<evidence type="ECO:0000313" key="7">
    <source>
        <dbReference type="EMBL" id="SHI44353.1"/>
    </source>
</evidence>
<evidence type="ECO:0000256" key="5">
    <source>
        <dbReference type="ARBA" id="ARBA00022842"/>
    </source>
</evidence>
<accession>A0A1M6B790</accession>
<evidence type="ECO:0000256" key="4">
    <source>
        <dbReference type="ARBA" id="ARBA00022723"/>
    </source>
</evidence>
<dbReference type="Gene3D" id="1.10.600.10">
    <property type="entry name" value="Farnesyl Diphosphate Synthase"/>
    <property type="match status" value="1"/>
</dbReference>
<dbReference type="SFLD" id="SFLDS00005">
    <property type="entry name" value="Isoprenoid_Synthase_Type_I"/>
    <property type="match status" value="1"/>
</dbReference>
<evidence type="ECO:0000256" key="1">
    <source>
        <dbReference type="ARBA" id="ARBA00001946"/>
    </source>
</evidence>
<dbReference type="EMBL" id="FQXJ01000018">
    <property type="protein sequence ID" value="SHI44353.1"/>
    <property type="molecule type" value="Genomic_DNA"/>
</dbReference>
<keyword evidence="4" id="KW-0479">Metal-binding</keyword>
<dbReference type="SUPFAM" id="SSF48576">
    <property type="entry name" value="Terpenoid synthases"/>
    <property type="match status" value="1"/>
</dbReference>
<evidence type="ECO:0000313" key="8">
    <source>
        <dbReference type="Proteomes" id="UP000183954"/>
    </source>
</evidence>
<dbReference type="Pfam" id="PF00348">
    <property type="entry name" value="polyprenyl_synt"/>
    <property type="match status" value="1"/>
</dbReference>
<gene>
    <name evidence="7" type="ORF">SAMN02746098_04097</name>
</gene>
<keyword evidence="3 6" id="KW-0808">Transferase</keyword>
<keyword evidence="5" id="KW-0460">Magnesium</keyword>
<dbReference type="InterPro" id="IPR008949">
    <property type="entry name" value="Isoprenoid_synthase_dom_sf"/>
</dbReference>
<organism evidence="7 8">
    <name type="scientific">Desulfosporosinus lacus DSM 15449</name>
    <dbReference type="NCBI Taxonomy" id="1121420"/>
    <lineage>
        <taxon>Bacteria</taxon>
        <taxon>Bacillati</taxon>
        <taxon>Bacillota</taxon>
        <taxon>Clostridia</taxon>
        <taxon>Eubacteriales</taxon>
        <taxon>Desulfitobacteriaceae</taxon>
        <taxon>Desulfosporosinus</taxon>
    </lineage>
</organism>
<comment type="similarity">
    <text evidence="2 6">Belongs to the FPP/GGPP synthase family.</text>
</comment>
<dbReference type="OrthoDB" id="1792811at2"/>
<dbReference type="PANTHER" id="PTHR12001:SF69">
    <property type="entry name" value="ALL TRANS-POLYPRENYL-DIPHOSPHATE SYNTHASE PDSS1"/>
    <property type="match status" value="1"/>
</dbReference>
<dbReference type="STRING" id="1121420.SAMN02746098_04097"/>
<reference evidence="8" key="1">
    <citation type="submission" date="2016-11" db="EMBL/GenBank/DDBJ databases">
        <authorList>
            <person name="Varghese N."/>
            <person name="Submissions S."/>
        </authorList>
    </citation>
    <scope>NUCLEOTIDE SEQUENCE [LARGE SCALE GENOMIC DNA]</scope>
    <source>
        <strain evidence="8">DSM 15449</strain>
    </source>
</reference>
<evidence type="ECO:0000256" key="3">
    <source>
        <dbReference type="ARBA" id="ARBA00022679"/>
    </source>
</evidence>
<evidence type="ECO:0000256" key="6">
    <source>
        <dbReference type="RuleBase" id="RU004466"/>
    </source>
</evidence>
<dbReference type="AlphaFoldDB" id="A0A1M6B790"/>
<dbReference type="InterPro" id="IPR000092">
    <property type="entry name" value="Polyprenyl_synt"/>
</dbReference>
<dbReference type="Proteomes" id="UP000183954">
    <property type="component" value="Unassembled WGS sequence"/>
</dbReference>
<name>A0A1M6B790_9FIRM</name>
<dbReference type="GO" id="GO:0008299">
    <property type="term" value="P:isoprenoid biosynthetic process"/>
    <property type="evidence" value="ECO:0007669"/>
    <property type="project" value="InterPro"/>
</dbReference>
<proteinExistence type="inferred from homology"/>
<dbReference type="SFLD" id="SFLDG01211">
    <property type="entry name" value="Competence_Regulatory_Protein"/>
    <property type="match status" value="1"/>
</dbReference>
<dbReference type="GO" id="GO:0046872">
    <property type="term" value="F:metal ion binding"/>
    <property type="evidence" value="ECO:0007669"/>
    <property type="project" value="UniProtKB-KW"/>
</dbReference>
<sequence length="304" mass="34772">MQGDRDVIRQAMLQLVNDYFTVKELNSYMSEFVTFKMKGNFPFGQLVILHYRMFDGQSKDIFQAAASVELMILSLDIFDDLQDQDNFSVPWHKIDQALAMNIATGLLVLSTKALEQTSFDRNRKKMASDYLNTCVLKAINGQHTDLMDSIESEEDYIQMVRGKSGSLMAAACLVGTVLAGGNHYDSVNKYAEHIGIIAQIKNDIKDICRWDEKNDLINRKKTLLTLYLLKNQQPQYQFARDYFSGKLAKGELVKRNVEIQELIEKSGALEYARVIMRLNQLQAIDLIDSIGIGQEWKEKLVQYI</sequence>
<protein>
    <submittedName>
        <fullName evidence="7">Competence protein ComQ</fullName>
    </submittedName>
</protein>
<dbReference type="InterPro" id="IPR033965">
    <property type="entry name" value="ComQ"/>
</dbReference>
<evidence type="ECO:0000256" key="2">
    <source>
        <dbReference type="ARBA" id="ARBA00006706"/>
    </source>
</evidence>